<proteinExistence type="predicted"/>
<dbReference type="EMBL" id="VSRR010001464">
    <property type="protein sequence ID" value="MPC25452.1"/>
    <property type="molecule type" value="Genomic_DNA"/>
</dbReference>
<evidence type="ECO:0000313" key="2">
    <source>
        <dbReference type="Proteomes" id="UP000324222"/>
    </source>
</evidence>
<comment type="caution">
    <text evidence="1">The sequence shown here is derived from an EMBL/GenBank/DDBJ whole genome shotgun (WGS) entry which is preliminary data.</text>
</comment>
<keyword evidence="2" id="KW-1185">Reference proteome</keyword>
<gene>
    <name evidence="1" type="ORF">E2C01_018566</name>
</gene>
<organism evidence="1 2">
    <name type="scientific">Portunus trituberculatus</name>
    <name type="common">Swimming crab</name>
    <name type="synonym">Neptunus trituberculatus</name>
    <dbReference type="NCBI Taxonomy" id="210409"/>
    <lineage>
        <taxon>Eukaryota</taxon>
        <taxon>Metazoa</taxon>
        <taxon>Ecdysozoa</taxon>
        <taxon>Arthropoda</taxon>
        <taxon>Crustacea</taxon>
        <taxon>Multicrustacea</taxon>
        <taxon>Malacostraca</taxon>
        <taxon>Eumalacostraca</taxon>
        <taxon>Eucarida</taxon>
        <taxon>Decapoda</taxon>
        <taxon>Pleocyemata</taxon>
        <taxon>Brachyura</taxon>
        <taxon>Eubrachyura</taxon>
        <taxon>Portunoidea</taxon>
        <taxon>Portunidae</taxon>
        <taxon>Portuninae</taxon>
        <taxon>Portunus</taxon>
    </lineage>
</organism>
<dbReference type="AlphaFoldDB" id="A0A5B7DUU6"/>
<reference evidence="1 2" key="1">
    <citation type="submission" date="2019-05" db="EMBL/GenBank/DDBJ databases">
        <title>Another draft genome of Portunus trituberculatus and its Hox gene families provides insights of decapod evolution.</title>
        <authorList>
            <person name="Jeong J.-H."/>
            <person name="Song I."/>
            <person name="Kim S."/>
            <person name="Choi T."/>
            <person name="Kim D."/>
            <person name="Ryu S."/>
            <person name="Kim W."/>
        </authorList>
    </citation>
    <scope>NUCLEOTIDE SEQUENCE [LARGE SCALE GENOMIC DNA]</scope>
    <source>
        <tissue evidence="1">Muscle</tissue>
    </source>
</reference>
<evidence type="ECO:0000313" key="1">
    <source>
        <dbReference type="EMBL" id="MPC25452.1"/>
    </source>
</evidence>
<accession>A0A5B7DUU6</accession>
<dbReference type="Proteomes" id="UP000324222">
    <property type="component" value="Unassembled WGS sequence"/>
</dbReference>
<sequence length="70" mass="7226">MPTRGTDAGEGAAHPTHSIVTSRLSPCHDYFFALPLPPLVAAVAPPPLPLPLPLPAPAVDPCPLLPPTFT</sequence>
<protein>
    <submittedName>
        <fullName evidence="1">Uncharacterized protein</fullName>
    </submittedName>
</protein>
<name>A0A5B7DUU6_PORTR</name>